<evidence type="ECO:0000313" key="3">
    <source>
        <dbReference type="EMBL" id="GAV89143.1"/>
    </source>
</evidence>
<evidence type="ECO:0000313" key="4">
    <source>
        <dbReference type="Proteomes" id="UP000187406"/>
    </source>
</evidence>
<accession>A0A1Q3D9Z8</accession>
<protein>
    <submittedName>
        <fullName evidence="3">UBN2_3 domain-containing protein</fullName>
    </submittedName>
</protein>
<dbReference type="AlphaFoldDB" id="A0A1Q3D9Z8"/>
<dbReference type="Proteomes" id="UP000187406">
    <property type="component" value="Unassembled WGS sequence"/>
</dbReference>
<gene>
    <name evidence="3" type="ORF">CFOL_v3_32562</name>
</gene>
<dbReference type="PANTHER" id="PTHR37610">
    <property type="entry name" value="CCHC-TYPE DOMAIN-CONTAINING PROTEIN"/>
    <property type="match status" value="1"/>
</dbReference>
<organism evidence="3 4">
    <name type="scientific">Cephalotus follicularis</name>
    <name type="common">Albany pitcher plant</name>
    <dbReference type="NCBI Taxonomy" id="3775"/>
    <lineage>
        <taxon>Eukaryota</taxon>
        <taxon>Viridiplantae</taxon>
        <taxon>Streptophyta</taxon>
        <taxon>Embryophyta</taxon>
        <taxon>Tracheophyta</taxon>
        <taxon>Spermatophyta</taxon>
        <taxon>Magnoliopsida</taxon>
        <taxon>eudicotyledons</taxon>
        <taxon>Gunneridae</taxon>
        <taxon>Pentapetalae</taxon>
        <taxon>rosids</taxon>
        <taxon>fabids</taxon>
        <taxon>Oxalidales</taxon>
        <taxon>Cephalotaceae</taxon>
        <taxon>Cephalotus</taxon>
    </lineage>
</organism>
<feature type="domain" description="Retrotransposon Copia-like N-terminal" evidence="1">
    <location>
        <begin position="13"/>
        <end position="61"/>
    </location>
</feature>
<keyword evidence="4" id="KW-1185">Reference proteome</keyword>
<feature type="domain" description="Retrovirus-related Pol polyprotein from transposon TNT 1-94-like beta-barrel" evidence="2">
    <location>
        <begin position="364"/>
        <end position="440"/>
    </location>
</feature>
<comment type="caution">
    <text evidence="3">The sequence shown here is derived from an EMBL/GenBank/DDBJ whole genome shotgun (WGS) entry which is preliminary data.</text>
</comment>
<sequence>MTTIDFNDPIYLHPSDTPGINLVTEQLIGNENYGVWSRAMLIALRAKNKVGFINGSCLKPDQNSPLLHQWERCNAIVLSWIINTVSKELLGGIVYATDALAVWRDLKERFDRINGSRIFSIHRDIVCLSQGSATVSVYFSKLRELWDEYASLVTLPSCGCPTSRAYLEHDQQQRLLQFLMGLNDSYGSIRSQILMMCPLPTVSHAYSMISQEESHHGIIAGTHKQSDVPAVFYSNTYKKKENGVKCDYCNLSGHTKETCYKLVGYPSWHKLYKGKKGDSFFFNQRFTKGGEQNKRHMVNNSISETETDVKDGQPASPLVFTPSQYQQILKLLSKDDSNEEQTDHMANLAGIFTSLMSVCTKGEWVIDSGANDHMTADLKCLNSVHPYISNHDSVKLPNGNTTKITHIGTTKITDKLELHDVLYVPDFTFNLLSISKFTKDNSCFVVFYPNFCLFQDQWSGKIMGIGKEKQGLLTIGLFIKWMSPMHFFKGIYMKKST</sequence>
<dbReference type="InterPro" id="IPR029472">
    <property type="entry name" value="Copia-like_N"/>
</dbReference>
<evidence type="ECO:0000259" key="2">
    <source>
        <dbReference type="Pfam" id="PF22936"/>
    </source>
</evidence>
<dbReference type="InterPro" id="IPR054722">
    <property type="entry name" value="PolX-like_BBD"/>
</dbReference>
<name>A0A1Q3D9Z8_CEPFO</name>
<dbReference type="OrthoDB" id="1303097at2759"/>
<proteinExistence type="predicted"/>
<dbReference type="EMBL" id="BDDD01005274">
    <property type="protein sequence ID" value="GAV89143.1"/>
    <property type="molecule type" value="Genomic_DNA"/>
</dbReference>
<reference evidence="4" key="1">
    <citation type="submission" date="2016-04" db="EMBL/GenBank/DDBJ databases">
        <title>Cephalotus genome sequencing.</title>
        <authorList>
            <person name="Fukushima K."/>
            <person name="Hasebe M."/>
            <person name="Fang X."/>
        </authorList>
    </citation>
    <scope>NUCLEOTIDE SEQUENCE [LARGE SCALE GENOMIC DNA]</scope>
    <source>
        <strain evidence="4">cv. St1</strain>
    </source>
</reference>
<dbReference type="InParanoid" id="A0A1Q3D9Z8"/>
<dbReference type="Pfam" id="PF14244">
    <property type="entry name" value="Retrotran_gag_3"/>
    <property type="match status" value="1"/>
</dbReference>
<evidence type="ECO:0000259" key="1">
    <source>
        <dbReference type="Pfam" id="PF14244"/>
    </source>
</evidence>
<dbReference type="PANTHER" id="PTHR37610:SF78">
    <property type="entry name" value="GAG-POLYPEPTIDE OF LTR COPIA-TYPE-RELATED"/>
    <property type="match status" value="1"/>
</dbReference>
<dbReference type="Pfam" id="PF22936">
    <property type="entry name" value="Pol_BBD"/>
    <property type="match status" value="1"/>
</dbReference>